<proteinExistence type="predicted"/>
<organism evidence="1 4">
    <name type="scientific">Bacillus thuringiensis</name>
    <dbReference type="NCBI Taxonomy" id="1428"/>
    <lineage>
        <taxon>Bacteria</taxon>
        <taxon>Bacillati</taxon>
        <taxon>Bacillota</taxon>
        <taxon>Bacilli</taxon>
        <taxon>Bacillales</taxon>
        <taxon>Bacillaceae</taxon>
        <taxon>Bacillus</taxon>
        <taxon>Bacillus cereus group</taxon>
    </lineage>
</organism>
<reference evidence="1" key="3">
    <citation type="journal article" date="2021" name="J. Invertebr. Pathol.">
        <title>Molecular characterization of a Bacillus thuringiensis strain from Argentina, toxic against Lepidoptera and Coleoptera, based on its whole-genome and Cry protein analysis.</title>
        <authorList>
            <person name="Nicolas Lazarte J."/>
            <person name="Pia Valacco M."/>
            <person name="Moreno S."/>
            <person name="Salerno G.L."/>
            <person name="Beron C.M."/>
        </authorList>
    </citation>
    <scope>NUCLEOTIDE SEQUENCE</scope>
    <source>
        <strain evidence="1">FCC7</strain>
    </source>
</reference>
<dbReference type="Proteomes" id="UP000220502">
    <property type="component" value="Unassembled WGS sequence"/>
</dbReference>
<evidence type="ECO:0000313" key="1">
    <source>
        <dbReference type="EMBL" id="MBN9901732.1"/>
    </source>
</evidence>
<comment type="caution">
    <text evidence="1">The sequence shown here is derived from an EMBL/GenBank/DDBJ whole genome shotgun (WGS) entry which is preliminary data.</text>
</comment>
<evidence type="ECO:0000313" key="3">
    <source>
        <dbReference type="Proteomes" id="UP000220502"/>
    </source>
</evidence>
<accession>A0AAW4I553</accession>
<reference evidence="2 3" key="1">
    <citation type="submission" date="2017-09" db="EMBL/GenBank/DDBJ databases">
        <title>Large-scale bioinformatics analysis of Bacillus genomes uncovers conserved roles of natural products in bacterial physiology.</title>
        <authorList>
            <consortium name="Agbiome Team Llc"/>
            <person name="Bleich R.M."/>
            <person name="Kirk G.J."/>
            <person name="Santa Maria K.C."/>
            <person name="Allen S.E."/>
            <person name="Farag S."/>
            <person name="Shank E.A."/>
            <person name="Bowers A."/>
        </authorList>
    </citation>
    <scope>NUCLEOTIDE SEQUENCE [LARGE SCALE GENOMIC DNA]</scope>
    <source>
        <strain evidence="2 3">AFS007900</strain>
    </source>
</reference>
<dbReference type="EMBL" id="NTXF01000009">
    <property type="protein sequence ID" value="PEX50852.1"/>
    <property type="molecule type" value="Genomic_DNA"/>
</dbReference>
<evidence type="ECO:0000313" key="2">
    <source>
        <dbReference type="EMBL" id="PEX50852.1"/>
    </source>
</evidence>
<dbReference type="AlphaFoldDB" id="A0AAW4I553"/>
<dbReference type="Proteomes" id="UP000775627">
    <property type="component" value="Unassembled WGS sequence"/>
</dbReference>
<protein>
    <recommendedName>
        <fullName evidence="5">Transposase</fullName>
    </recommendedName>
</protein>
<evidence type="ECO:0008006" key="5">
    <source>
        <dbReference type="Google" id="ProtNLM"/>
    </source>
</evidence>
<name>A0AAW4I553_BACTU</name>
<reference evidence="1" key="2">
    <citation type="submission" date="2019-07" db="EMBL/GenBank/DDBJ databases">
        <authorList>
            <person name="Lazarte J.N."/>
            <person name="Poliero A."/>
            <person name="Beron C."/>
        </authorList>
    </citation>
    <scope>NUCLEOTIDE SEQUENCE</scope>
    <source>
        <strain evidence="1">FCC7</strain>
    </source>
</reference>
<gene>
    <name evidence="2" type="ORF">CN461_10675</name>
    <name evidence="1" type="ORF">FME64_31365</name>
</gene>
<dbReference type="RefSeq" id="WP_033669121.1">
    <property type="nucleotide sequence ID" value="NZ_CP125662.1"/>
</dbReference>
<sequence length="72" mass="8340">MLDFMVNAFSNNENPYGKLIQINKKGFNKKLHKSRKHIGALTEQLRQLTKLLYGFKTEKLKNTVLDGQVSLF</sequence>
<evidence type="ECO:0000313" key="4">
    <source>
        <dbReference type="Proteomes" id="UP000775627"/>
    </source>
</evidence>
<dbReference type="EMBL" id="VIXF01000014">
    <property type="protein sequence ID" value="MBN9901732.1"/>
    <property type="molecule type" value="Genomic_DNA"/>
</dbReference>